<keyword evidence="2" id="KW-1185">Reference proteome</keyword>
<dbReference type="AlphaFoldDB" id="A0A4P5PDL2"/>
<dbReference type="EMBL" id="BJCC01000015">
    <property type="protein sequence ID" value="GCF94138.1"/>
    <property type="molecule type" value="Genomic_DNA"/>
</dbReference>
<accession>A0A4P5PDL2</accession>
<protein>
    <submittedName>
        <fullName evidence="1">Uncharacterized protein</fullName>
    </submittedName>
</protein>
<proteinExistence type="predicted"/>
<evidence type="ECO:0000313" key="2">
    <source>
        <dbReference type="Proteomes" id="UP000290567"/>
    </source>
</evidence>
<sequence>MPTPEYERTEASELSFINFGDDPEQVYSEVWMALRKRKAQLKRALREKICGPFRLQKNRGGQGKAGPDE</sequence>
<comment type="caution">
    <text evidence="1">The sequence shown here is derived from an EMBL/GenBank/DDBJ whole genome shotgun (WGS) entry which is preliminary data.</text>
</comment>
<dbReference type="Proteomes" id="UP000290567">
    <property type="component" value="Unassembled WGS sequence"/>
</dbReference>
<name>A0A4P5PDL2_9ENTE</name>
<reference evidence="2" key="1">
    <citation type="submission" date="2019-02" db="EMBL/GenBank/DDBJ databases">
        <title>Draft genome sequence of Enterococcus sp. Gos25-1.</title>
        <authorList>
            <person name="Tanaka N."/>
            <person name="Shiwa Y."/>
            <person name="Fujita N."/>
        </authorList>
    </citation>
    <scope>NUCLEOTIDE SEQUENCE [LARGE SCALE GENOMIC DNA]</scope>
    <source>
        <strain evidence="2">Gos25-1</strain>
    </source>
</reference>
<evidence type="ECO:0000313" key="1">
    <source>
        <dbReference type="EMBL" id="GCF94138.1"/>
    </source>
</evidence>
<gene>
    <name evidence="1" type="ORF">NRIC_20290</name>
</gene>
<organism evidence="1 2">
    <name type="scientific">Enterococcus florum</name>
    <dbReference type="NCBI Taxonomy" id="2480627"/>
    <lineage>
        <taxon>Bacteria</taxon>
        <taxon>Bacillati</taxon>
        <taxon>Bacillota</taxon>
        <taxon>Bacilli</taxon>
        <taxon>Lactobacillales</taxon>
        <taxon>Enterococcaceae</taxon>
        <taxon>Enterococcus</taxon>
    </lineage>
</organism>